<feature type="domain" description="Clp1 P-loop" evidence="7">
    <location>
        <begin position="173"/>
        <end position="306"/>
    </location>
</feature>
<protein>
    <recommendedName>
        <fullName evidence="7">Clp1 P-loop domain-containing protein</fullName>
    </recommendedName>
</protein>
<evidence type="ECO:0000259" key="7">
    <source>
        <dbReference type="Pfam" id="PF16575"/>
    </source>
</evidence>
<dbReference type="PANTHER" id="PTHR12755">
    <property type="entry name" value="CLEAVAGE/POLYADENYLATION FACTOR IA SUBUNIT CLP1P"/>
    <property type="match status" value="1"/>
</dbReference>
<gene>
    <name evidence="8" type="ORF">CVIRNUC_010633</name>
</gene>
<dbReference type="SUPFAM" id="SSF52540">
    <property type="entry name" value="P-loop containing nucleoside triphosphate hydrolases"/>
    <property type="match status" value="1"/>
</dbReference>
<comment type="caution">
    <text evidence="8">The sequence shown here is derived from an EMBL/GenBank/DDBJ whole genome shotgun (WGS) entry which is preliminary data.</text>
</comment>
<dbReference type="AlphaFoldDB" id="A0AAV1IJ99"/>
<name>A0AAV1IJ99_9CHLO</name>
<evidence type="ECO:0000256" key="1">
    <source>
        <dbReference type="ARBA" id="ARBA00011003"/>
    </source>
</evidence>
<evidence type="ECO:0000313" key="8">
    <source>
        <dbReference type="EMBL" id="CAK0787413.1"/>
    </source>
</evidence>
<keyword evidence="3" id="KW-0547">Nucleotide-binding</keyword>
<dbReference type="GO" id="GO:0005524">
    <property type="term" value="F:ATP binding"/>
    <property type="evidence" value="ECO:0007669"/>
    <property type="project" value="UniProtKB-KW"/>
</dbReference>
<dbReference type="InterPro" id="IPR027417">
    <property type="entry name" value="P-loop_NTPase"/>
</dbReference>
<keyword evidence="5" id="KW-0067">ATP-binding</keyword>
<evidence type="ECO:0000256" key="2">
    <source>
        <dbReference type="ARBA" id="ARBA00022679"/>
    </source>
</evidence>
<evidence type="ECO:0000256" key="4">
    <source>
        <dbReference type="ARBA" id="ARBA00022777"/>
    </source>
</evidence>
<dbReference type="GO" id="GO:0005634">
    <property type="term" value="C:nucleus"/>
    <property type="evidence" value="ECO:0007669"/>
    <property type="project" value="TreeGrafter"/>
</dbReference>
<keyword evidence="9" id="KW-1185">Reference proteome</keyword>
<sequence>MPSSAKRKRKQIDSSADAADGSSLQALTPAWAAAPSKVALEPGQVVYFQGRAELQCKSGAAYIQGTYLESAKPGINVCADLEAGGLLPIQALPSDTKVPRAPGSCCLAFNPATDSDCEDKGNAGPDWTVYGEDGSHAALHIMPEWAEAASGISTAMHEACAGLRGHATAAVCGSKGTGKSTFGRLLLNALLNVCEEVAWLDTDCGQPEFTVPGLVSLTYVRQPVYGMPHMHPLRPARAHFLGHLSPEWDSQRYGTAVADLARFHAKRSSAVPLVVNTCGWIKGLGEDVLADVLRCTRPSHVVMLQTPTPRRNVPQGQFWLTEDSAAGPLAPPAAAQQEATVIQLPAVQSQGPAGSTPAGPKKMTATQSRNLAWLNFVRTCCGLPLHRSKWVAEPVAEAAEALTRYPPFAVGLDSVKLEFLHTAVPEHLAGAVLNGALVGLCCEDTQRSTTPAGAPHHRRLCLPPTARIPALSFRCGRSMMVGPKQLVCSRLL</sequence>
<dbReference type="InterPro" id="IPR032319">
    <property type="entry name" value="CLP1_P"/>
</dbReference>
<dbReference type="PANTHER" id="PTHR12755:SF3">
    <property type="entry name" value="POLYNUCLEOTIDE 5'-HYDROXYL-KINASE NOL9"/>
    <property type="match status" value="1"/>
</dbReference>
<dbReference type="Gene3D" id="3.40.50.300">
    <property type="entry name" value="P-loop containing nucleotide triphosphate hydrolases"/>
    <property type="match status" value="1"/>
</dbReference>
<dbReference type="GO" id="GO:0000448">
    <property type="term" value="P:cleavage in ITS2 between 5.8S rRNA and LSU-rRNA of tricistronic rRNA transcript (SSU-rRNA, 5.8S rRNA, LSU-rRNA)"/>
    <property type="evidence" value="ECO:0007669"/>
    <property type="project" value="TreeGrafter"/>
</dbReference>
<dbReference type="InterPro" id="IPR045116">
    <property type="entry name" value="Clp1/Grc3"/>
</dbReference>
<evidence type="ECO:0000256" key="3">
    <source>
        <dbReference type="ARBA" id="ARBA00022741"/>
    </source>
</evidence>
<evidence type="ECO:0000256" key="6">
    <source>
        <dbReference type="SAM" id="MobiDB-lite"/>
    </source>
</evidence>
<keyword evidence="2" id="KW-0808">Transferase</keyword>
<feature type="region of interest" description="Disordered" evidence="6">
    <location>
        <begin position="1"/>
        <end position="20"/>
    </location>
</feature>
<reference evidence="8 9" key="1">
    <citation type="submission" date="2023-10" db="EMBL/GenBank/DDBJ databases">
        <authorList>
            <person name="Maclean D."/>
            <person name="Macfadyen A."/>
        </authorList>
    </citation>
    <scope>NUCLEOTIDE SEQUENCE [LARGE SCALE GENOMIC DNA]</scope>
</reference>
<keyword evidence="4" id="KW-0418">Kinase</keyword>
<proteinExistence type="inferred from homology"/>
<dbReference type="Pfam" id="PF16575">
    <property type="entry name" value="CLP1_P"/>
    <property type="match status" value="1"/>
</dbReference>
<organism evidence="8 9">
    <name type="scientific">Coccomyxa viridis</name>
    <dbReference type="NCBI Taxonomy" id="1274662"/>
    <lineage>
        <taxon>Eukaryota</taxon>
        <taxon>Viridiplantae</taxon>
        <taxon>Chlorophyta</taxon>
        <taxon>core chlorophytes</taxon>
        <taxon>Trebouxiophyceae</taxon>
        <taxon>Trebouxiophyceae incertae sedis</taxon>
        <taxon>Coccomyxaceae</taxon>
        <taxon>Coccomyxa</taxon>
    </lineage>
</organism>
<accession>A0AAV1IJ99</accession>
<dbReference type="GO" id="GO:0051731">
    <property type="term" value="F:polynucleotide 5'-hydroxyl-kinase activity"/>
    <property type="evidence" value="ECO:0007669"/>
    <property type="project" value="InterPro"/>
</dbReference>
<dbReference type="Proteomes" id="UP001314263">
    <property type="component" value="Unassembled WGS sequence"/>
</dbReference>
<evidence type="ECO:0000256" key="5">
    <source>
        <dbReference type="ARBA" id="ARBA00022840"/>
    </source>
</evidence>
<dbReference type="EMBL" id="CAUYUE010000017">
    <property type="protein sequence ID" value="CAK0787413.1"/>
    <property type="molecule type" value="Genomic_DNA"/>
</dbReference>
<evidence type="ECO:0000313" key="9">
    <source>
        <dbReference type="Proteomes" id="UP001314263"/>
    </source>
</evidence>
<feature type="compositionally biased region" description="Basic residues" evidence="6">
    <location>
        <begin position="1"/>
        <end position="10"/>
    </location>
</feature>
<comment type="similarity">
    <text evidence="1">Belongs to the Clp1 family. NOL9/GRC3 subfamily.</text>
</comment>